<evidence type="ECO:0000259" key="3">
    <source>
        <dbReference type="PROSITE" id="PS50977"/>
    </source>
</evidence>
<dbReference type="SUPFAM" id="SSF46689">
    <property type="entry name" value="Homeodomain-like"/>
    <property type="match status" value="1"/>
</dbReference>
<evidence type="ECO:0000313" key="5">
    <source>
        <dbReference type="Proteomes" id="UP000003157"/>
    </source>
</evidence>
<dbReference type="PROSITE" id="PS50977">
    <property type="entry name" value="HTH_TETR_2"/>
    <property type="match status" value="1"/>
</dbReference>
<dbReference type="InterPro" id="IPR001647">
    <property type="entry name" value="HTH_TetR"/>
</dbReference>
<evidence type="ECO:0000256" key="1">
    <source>
        <dbReference type="ARBA" id="ARBA00023125"/>
    </source>
</evidence>
<dbReference type="GO" id="GO:0003677">
    <property type="term" value="F:DNA binding"/>
    <property type="evidence" value="ECO:0007669"/>
    <property type="project" value="UniProtKB-UniRule"/>
</dbReference>
<dbReference type="InterPro" id="IPR009057">
    <property type="entry name" value="Homeodomain-like_sf"/>
</dbReference>
<dbReference type="OrthoDB" id="9785164at2"/>
<feature type="DNA-binding region" description="H-T-H motif" evidence="2">
    <location>
        <begin position="33"/>
        <end position="52"/>
    </location>
</feature>
<keyword evidence="1 2" id="KW-0238">DNA-binding</keyword>
<dbReference type="Gene3D" id="1.10.357.10">
    <property type="entry name" value="Tetracycline Repressor, domain 2"/>
    <property type="match status" value="1"/>
</dbReference>
<feature type="domain" description="HTH tetR-type" evidence="3">
    <location>
        <begin position="10"/>
        <end position="70"/>
    </location>
</feature>
<dbReference type="eggNOG" id="COG1309">
    <property type="taxonomic scope" value="Bacteria"/>
</dbReference>
<dbReference type="AlphaFoldDB" id="E7GAJ4"/>
<dbReference type="HOGENOM" id="CLU_069356_34_0_9"/>
<dbReference type="InterPro" id="IPR050624">
    <property type="entry name" value="HTH-type_Tx_Regulator"/>
</dbReference>
<gene>
    <name evidence="4" type="ORF">HMPREF9488_01784</name>
</gene>
<name>E7GAJ4_9FIRM</name>
<evidence type="ECO:0000313" key="4">
    <source>
        <dbReference type="EMBL" id="EFW04895.1"/>
    </source>
</evidence>
<evidence type="ECO:0000256" key="2">
    <source>
        <dbReference type="PROSITE-ProRule" id="PRU00335"/>
    </source>
</evidence>
<protein>
    <recommendedName>
        <fullName evidence="3">HTH tetR-type domain-containing protein</fullName>
    </recommendedName>
</protein>
<dbReference type="InterPro" id="IPR023772">
    <property type="entry name" value="DNA-bd_HTH_TetR-type_CS"/>
</dbReference>
<proteinExistence type="predicted"/>
<dbReference type="STRING" id="100884.GCA_000269565_01879"/>
<dbReference type="RefSeq" id="WP_008788886.1">
    <property type="nucleotide sequence ID" value="NZ_AKCB01000001.1"/>
</dbReference>
<dbReference type="Pfam" id="PF00440">
    <property type="entry name" value="TetR_N"/>
    <property type="match status" value="1"/>
</dbReference>
<comment type="caution">
    <text evidence="4">The sequence shown here is derived from an EMBL/GenBank/DDBJ whole genome shotgun (WGS) entry which is preliminary data.</text>
</comment>
<organism evidence="4 5">
    <name type="scientific">Coprobacillus cateniformis</name>
    <dbReference type="NCBI Taxonomy" id="100884"/>
    <lineage>
        <taxon>Bacteria</taxon>
        <taxon>Bacillati</taxon>
        <taxon>Bacillota</taxon>
        <taxon>Erysipelotrichia</taxon>
        <taxon>Erysipelotrichales</taxon>
        <taxon>Coprobacillaceae</taxon>
        <taxon>Coprobacillus</taxon>
    </lineage>
</organism>
<dbReference type="Gene3D" id="1.10.10.60">
    <property type="entry name" value="Homeodomain-like"/>
    <property type="match status" value="1"/>
</dbReference>
<sequence length="211" mass="24694">MGNKYQNHYQIQINNILDQTQNLCIEKGIDNVSIVDIARSCHITRTTVYNYFDSKEDILWAIFYRHQSSMYEKCVTAIKQASTTYEKFQAYAYTTLSLYKENIYYPIFMDIFGSIYMSASAKKDYQWDNPYNEYQVKPGDMVALLSKNFHDGSVKSTLDPKLSTVSFVYAISSLIDFLYKSNEAIQTKYQLDFESVAFTQIQWLLNELKNK</sequence>
<dbReference type="GeneID" id="78229736"/>
<accession>E7GAJ4</accession>
<keyword evidence="5" id="KW-1185">Reference proteome</keyword>
<dbReference type="PANTHER" id="PTHR43479">
    <property type="entry name" value="ACREF/ENVCD OPERON REPRESSOR-RELATED"/>
    <property type="match status" value="1"/>
</dbReference>
<dbReference type="EMBL" id="ADKX01000032">
    <property type="protein sequence ID" value="EFW04895.1"/>
    <property type="molecule type" value="Genomic_DNA"/>
</dbReference>
<dbReference type="PROSITE" id="PS01081">
    <property type="entry name" value="HTH_TETR_1"/>
    <property type="match status" value="1"/>
</dbReference>
<dbReference type="PRINTS" id="PR00455">
    <property type="entry name" value="HTHTETR"/>
</dbReference>
<dbReference type="Proteomes" id="UP000003157">
    <property type="component" value="Unassembled WGS sequence"/>
</dbReference>
<dbReference type="PANTHER" id="PTHR43479:SF11">
    <property type="entry name" value="ACREF_ENVCD OPERON REPRESSOR-RELATED"/>
    <property type="match status" value="1"/>
</dbReference>
<reference evidence="4 5" key="1">
    <citation type="submission" date="2010-12" db="EMBL/GenBank/DDBJ databases">
        <title>The Genome Sequence of Coprobacillus sp. strain 29_1.</title>
        <authorList>
            <consortium name="The Broad Institute Genome Sequencing Platform"/>
            <person name="Earl A."/>
            <person name="Ward D."/>
            <person name="Feldgarden M."/>
            <person name="Gevers D."/>
            <person name="Daigneault M."/>
            <person name="Sibley C.D."/>
            <person name="White A."/>
            <person name="Strauss J."/>
            <person name="Allen-Vercoe E."/>
            <person name="Young S.K."/>
            <person name="Zeng Q."/>
            <person name="Gargeya S."/>
            <person name="Fitzgerald M."/>
            <person name="Haas B."/>
            <person name="Abouelleil A."/>
            <person name="Alvarado L."/>
            <person name="Arachchi H.M."/>
            <person name="Berlin A."/>
            <person name="Brown A."/>
            <person name="Chapman S.B."/>
            <person name="Chen Z."/>
            <person name="Dunbar C."/>
            <person name="Freedman E."/>
            <person name="Gearin G."/>
            <person name="Gellesch M."/>
            <person name="Goldberg J."/>
            <person name="Griggs A."/>
            <person name="Gujja S."/>
            <person name="Heilman E."/>
            <person name="Heiman D."/>
            <person name="Howarth C."/>
            <person name="Larson L."/>
            <person name="Lui A."/>
            <person name="MacDonald P.J.P."/>
            <person name="Mehta T."/>
            <person name="Montmayeur A."/>
            <person name="Murphy C."/>
            <person name="Neiman D."/>
            <person name="Pearson M."/>
            <person name="Priest M."/>
            <person name="Roberts A."/>
            <person name="Saif S."/>
            <person name="Shea T."/>
            <person name="Shenoy N."/>
            <person name="Sisk P."/>
            <person name="Stolte C."/>
            <person name="Sykes S."/>
            <person name="White J."/>
            <person name="Yandava C."/>
            <person name="Nusbaum C."/>
            <person name="Birren B."/>
        </authorList>
    </citation>
    <scope>NUCLEOTIDE SEQUENCE [LARGE SCALE GENOMIC DNA]</scope>
    <source>
        <strain evidence="4 5">29_1</strain>
    </source>
</reference>